<comment type="caution">
    <text evidence="1">The sequence shown here is derived from an EMBL/GenBank/DDBJ whole genome shotgun (WGS) entry which is preliminary data.</text>
</comment>
<protein>
    <submittedName>
        <fullName evidence="1">Uncharacterized protein</fullName>
    </submittedName>
</protein>
<dbReference type="InterPro" id="IPR036890">
    <property type="entry name" value="HATPase_C_sf"/>
</dbReference>
<name>A0A2A4FPP5_9SPHN</name>
<evidence type="ECO:0000313" key="1">
    <source>
        <dbReference type="EMBL" id="PCE39670.1"/>
    </source>
</evidence>
<dbReference type="Gene3D" id="3.30.565.10">
    <property type="entry name" value="Histidine kinase-like ATPase, C-terminal domain"/>
    <property type="match status" value="1"/>
</dbReference>
<dbReference type="Proteomes" id="UP000218934">
    <property type="component" value="Unassembled WGS sequence"/>
</dbReference>
<sequence length="209" mass="22544">MDEPQVDLYEQGREAALLIWNDDPAAASIDDPRDPEFSSGVLVGLSLAMARAPGLMRKVVRHAAAAAEDLNVEAFQGIVEVLQNADDLNATNVRIALRGGNAERQLLIVHDGSPVSCHHVLAMTLPYLTTKSDDAEQKGRFGIGLKTLRRISTRVAIHSAPYHFSAQGLDVVAEPVAEPIPFFYDPAVDTMLVRTPGIKGATDRPVSPD</sequence>
<accession>A0A2A4FPP5</accession>
<dbReference type="KEGG" id="rdi:CMV14_13280"/>
<dbReference type="AlphaFoldDB" id="A0A2A4FPP5"/>
<proteinExistence type="predicted"/>
<evidence type="ECO:0000313" key="2">
    <source>
        <dbReference type="Proteomes" id="UP000218934"/>
    </source>
</evidence>
<reference evidence="1 2" key="1">
    <citation type="submission" date="2017-09" db="EMBL/GenBank/DDBJ databases">
        <title>The Catabolism of 3,6-Dichlorosalicylic acid is Initiated by the Cytochrome P450 Monooxygenase DsmABC in Rhizorhabdus dicambivorans Ndbn-20.</title>
        <authorList>
            <person name="Na L."/>
        </authorList>
    </citation>
    <scope>NUCLEOTIDE SEQUENCE [LARGE SCALE GENOMIC DNA]</scope>
    <source>
        <strain evidence="1 2">Ndbn-20m</strain>
    </source>
</reference>
<dbReference type="SUPFAM" id="SSF55874">
    <property type="entry name" value="ATPase domain of HSP90 chaperone/DNA topoisomerase II/histidine kinase"/>
    <property type="match status" value="1"/>
</dbReference>
<dbReference type="EMBL" id="NWUF01000054">
    <property type="protein sequence ID" value="PCE39670.1"/>
    <property type="molecule type" value="Genomic_DNA"/>
</dbReference>
<organism evidence="1 2">
    <name type="scientific">Rhizorhabdus dicambivorans</name>
    <dbReference type="NCBI Taxonomy" id="1850238"/>
    <lineage>
        <taxon>Bacteria</taxon>
        <taxon>Pseudomonadati</taxon>
        <taxon>Pseudomonadota</taxon>
        <taxon>Alphaproteobacteria</taxon>
        <taxon>Sphingomonadales</taxon>
        <taxon>Sphingomonadaceae</taxon>
        <taxon>Rhizorhabdus</taxon>
    </lineage>
</organism>
<keyword evidence="2" id="KW-1185">Reference proteome</keyword>
<gene>
    <name evidence="1" type="ORF">COO09_24345</name>
</gene>
<dbReference type="NCBIfam" id="NF047352">
    <property type="entry name" value="P_loop_sacsin"/>
    <property type="match status" value="1"/>
</dbReference>